<keyword evidence="2" id="KW-1133">Transmembrane helix</keyword>
<dbReference type="Pfam" id="PF11974">
    <property type="entry name" value="bMG3"/>
    <property type="match status" value="1"/>
</dbReference>
<dbReference type="InterPro" id="IPR041203">
    <property type="entry name" value="Bact_A2M_MG5"/>
</dbReference>
<protein>
    <recommendedName>
        <fullName evidence="7">Alpha-2-macroglobulin bait region domain-containing protein</fullName>
    </recommendedName>
</protein>
<dbReference type="PANTHER" id="PTHR40094:SF1">
    <property type="entry name" value="UBIQUITIN DOMAIN-CONTAINING PROTEIN"/>
    <property type="match status" value="1"/>
</dbReference>
<dbReference type="InterPro" id="IPR002890">
    <property type="entry name" value="MG2"/>
</dbReference>
<dbReference type="Pfam" id="PF07703">
    <property type="entry name" value="A2M_BRD"/>
    <property type="match status" value="1"/>
</dbReference>
<feature type="domain" description="Alpha-2-macroglobulin bait region" evidence="3">
    <location>
        <begin position="906"/>
        <end position="1041"/>
    </location>
</feature>
<dbReference type="InterPro" id="IPR011625">
    <property type="entry name" value="A2M_N_BRD"/>
</dbReference>
<dbReference type="Pfam" id="PF00207">
    <property type="entry name" value="A2M"/>
    <property type="match status" value="1"/>
</dbReference>
<dbReference type="SMART" id="SM01360">
    <property type="entry name" value="A2M"/>
    <property type="match status" value="1"/>
</dbReference>
<feature type="transmembrane region" description="Helical" evidence="2">
    <location>
        <begin position="7"/>
        <end position="26"/>
    </location>
</feature>
<dbReference type="Proteomes" id="UP000191663">
    <property type="component" value="Unassembled WGS sequence"/>
</dbReference>
<dbReference type="Pfam" id="PF17972">
    <property type="entry name" value="bMG5"/>
    <property type="match status" value="1"/>
</dbReference>
<keyword evidence="2" id="KW-0812">Transmembrane</keyword>
<comment type="caution">
    <text evidence="5">The sequence shown here is derived from an EMBL/GenBank/DDBJ whole genome shotgun (WGS) entry which is preliminary data.</text>
</comment>
<organism evidence="5 6">
    <name type="scientific">candidate division WOR-3 bacterium 4484_100</name>
    <dbReference type="NCBI Taxonomy" id="1936077"/>
    <lineage>
        <taxon>Bacteria</taxon>
        <taxon>Bacteria division WOR-3</taxon>
    </lineage>
</organism>
<accession>A0A1V4QFV9</accession>
<evidence type="ECO:0000259" key="3">
    <source>
        <dbReference type="SMART" id="SM01359"/>
    </source>
</evidence>
<dbReference type="Pfam" id="PF01835">
    <property type="entry name" value="MG2"/>
    <property type="match status" value="1"/>
</dbReference>
<evidence type="ECO:0000256" key="2">
    <source>
        <dbReference type="SAM" id="Phobius"/>
    </source>
</evidence>
<dbReference type="EMBL" id="MUKB01000026">
    <property type="protein sequence ID" value="OPX18249.1"/>
    <property type="molecule type" value="Genomic_DNA"/>
</dbReference>
<dbReference type="InterPro" id="IPR051802">
    <property type="entry name" value="YfhM-like"/>
</dbReference>
<dbReference type="SMART" id="SM01359">
    <property type="entry name" value="A2M_N_2"/>
    <property type="match status" value="1"/>
</dbReference>
<evidence type="ECO:0000313" key="5">
    <source>
        <dbReference type="EMBL" id="OPX18249.1"/>
    </source>
</evidence>
<sequence length="1303" mass="150107">MNKKSTIFLIIIVIAVVGIFLFAHFYSISLKKYPEEEVIEVKVQPRGELEFIPNVMVFHFSKSFPGVEGITIDESKLPEFITFSPRLTAHGRWISERTFELLFDKPPRPETEYIVTLSHIPLTVPVESIPVQKFSFTTPHFMVRDVSLLSLRPGRAKFAIKFNFPPVLSEIKKYLEILDPHRRKIEILKYEQKTDVPEVIYVTTPVKEAPTKYHFKIKRGLPSTYDVSLYKDFKFTTAIGFTTKPLTVASHKIEESEDGYMIMITLSAPKEKRLVIKEENLKNLIEIEPEISFRVSTSKRFIFIFGDFFPGKEYNITLAAGITSKKGSTLFVYQGRYFGRKGDWKLPLKISRICSLWVDISYMPQTNVLFWHLNNWGRKSYFHRLGDKLVSHHNIPLERPEESQILWLDLKNFLTRPRQGAYLIQTSGKTKKKRYLNARMVVVISDISLVVKWNKNSAYVWAFNSLTLEPENNVAIEIRNSKNFLYGKGSTDPNGFCKVDVSKPGREPYIVFARKGDDWTYAHLPTLRLSKQAYDISGENPSIPYLAYIYPERNLYRPGEKVKFAVVVREPHTFQGVSIPVRIRITDPRGRNYLKLSGKTDPAGLSEFSFSTSASSATGKYKIELFAGERILYTSYVFVETFVPERMRLELSIPDEIDITQPFSLKLNAEYLFGAPAAGEKYTVSASARETDFRCSGYYQYSFGTLSTRSRRSPVWNSSQRRGTLDSSGKARVTFRVDSEFVFQKPVLLTIYATVSEGGSGRVTSRTAEKVIYTRPFYIGIKADRRRVVSGTPVKISGVLLKPNCDYYRKKTKIYYKIYRLTWSYSYRYYEDYYWDAHRLRIPVTEKRPVEVKNGKFSFTFIPQTSYNDYLIEVFDQTTGTTSQFKIAGWGWWYREEEQIESPEVISLRLDKKEYDENEPVTVQARLPFAGKILWTVELDSIYYTALKDAKGEVATWSFRTPKGVSTVYVNGLLIRSGGNYLVQRGFGITRVRIRPKRLKLSLKLNTPDNIHPGEKLTIRIKGNQKFKGTIAVVDEGILQITDFSSPDPYEEILRNMRLAINSAESFGWIVRRFLEKSGGGFVEREKEFPTARFARIVAYWSGILESDEQGNLQYTVSVPQYHGKLRVMVCAMNKNLLGAVQKYVVVKSDVIVSPTIPRFMYTDDEFSFPITLINTTAKKRNTTISIKLTGGRLRRGTNRRTLTISPGEKKILWFDCRAGDTPGALQLKIDGRTGKERYHEEFTLPLYPNVPYLTESEYLTIKPNEEKDLKPYFNNWYPRAHKALLLLSDIPGMQDLLCPRAY</sequence>
<evidence type="ECO:0000313" key="6">
    <source>
        <dbReference type="Proteomes" id="UP000191663"/>
    </source>
</evidence>
<feature type="domain" description="Alpha-2-macroglobulin" evidence="4">
    <location>
        <begin position="1098"/>
        <end position="1187"/>
    </location>
</feature>
<dbReference type="GO" id="GO:0004866">
    <property type="term" value="F:endopeptidase inhibitor activity"/>
    <property type="evidence" value="ECO:0007669"/>
    <property type="project" value="InterPro"/>
</dbReference>
<evidence type="ECO:0008006" key="7">
    <source>
        <dbReference type="Google" id="ProtNLM"/>
    </source>
</evidence>
<dbReference type="InterPro" id="IPR001599">
    <property type="entry name" value="Macroglobln_a2"/>
</dbReference>
<evidence type="ECO:0000256" key="1">
    <source>
        <dbReference type="ARBA" id="ARBA00010556"/>
    </source>
</evidence>
<dbReference type="InterPro" id="IPR021868">
    <property type="entry name" value="Alpha_2_Macroglob_MG3"/>
</dbReference>
<keyword evidence="2" id="KW-0472">Membrane</keyword>
<gene>
    <name evidence="5" type="ORF">BXT86_02005</name>
</gene>
<evidence type="ECO:0000259" key="4">
    <source>
        <dbReference type="SMART" id="SM01360"/>
    </source>
</evidence>
<dbReference type="Gene3D" id="2.60.40.1930">
    <property type="match status" value="1"/>
</dbReference>
<dbReference type="PANTHER" id="PTHR40094">
    <property type="entry name" value="ALPHA-2-MACROGLOBULIN HOMOLOG"/>
    <property type="match status" value="1"/>
</dbReference>
<name>A0A1V4QFV9_UNCW3</name>
<proteinExistence type="inferred from homology"/>
<comment type="similarity">
    <text evidence="1">Belongs to the protease inhibitor I39 (alpha-2-macroglobulin) family. Bacterial alpha-2-macroglobulin subfamily.</text>
</comment>
<reference evidence="6" key="1">
    <citation type="submission" date="2017-01" db="EMBL/GenBank/DDBJ databases">
        <title>Novel pathways for hydrocarbon cycling and metabolic interdependencies in hydrothermal sediment communities.</title>
        <authorList>
            <person name="Dombrowski N."/>
            <person name="Seitz K."/>
            <person name="Teske A."/>
            <person name="Baker B."/>
        </authorList>
    </citation>
    <scope>NUCLEOTIDE SEQUENCE [LARGE SCALE GENOMIC DNA]</scope>
</reference>